<dbReference type="InterPro" id="IPR036397">
    <property type="entry name" value="RNaseH_sf"/>
</dbReference>
<dbReference type="SUPFAM" id="SSF56672">
    <property type="entry name" value="DNA/RNA polymerases"/>
    <property type="match status" value="1"/>
</dbReference>
<dbReference type="InterPro" id="IPR012337">
    <property type="entry name" value="RNaseH-like_sf"/>
</dbReference>
<dbReference type="Proteomes" id="UP000288805">
    <property type="component" value="Unassembled WGS sequence"/>
</dbReference>
<dbReference type="PANTHER" id="PTHR48475:SF1">
    <property type="entry name" value="RNASE H TYPE-1 DOMAIN-CONTAINING PROTEIN"/>
    <property type="match status" value="1"/>
</dbReference>
<proteinExistence type="predicted"/>
<dbReference type="PROSITE" id="PS50994">
    <property type="entry name" value="INTEGRASE"/>
    <property type="match status" value="1"/>
</dbReference>
<comment type="caution">
    <text evidence="2">The sequence shown here is derived from an EMBL/GenBank/DDBJ whole genome shotgun (WGS) entry which is preliminary data.</text>
</comment>
<dbReference type="InterPro" id="IPR002156">
    <property type="entry name" value="RNaseH_domain"/>
</dbReference>
<dbReference type="GO" id="GO:0003676">
    <property type="term" value="F:nucleic acid binding"/>
    <property type="evidence" value="ECO:0007669"/>
    <property type="project" value="InterPro"/>
</dbReference>
<dbReference type="Gene3D" id="3.30.420.10">
    <property type="entry name" value="Ribonuclease H-like superfamily/Ribonuclease H"/>
    <property type="match status" value="2"/>
</dbReference>
<evidence type="ECO:0000313" key="2">
    <source>
        <dbReference type="EMBL" id="RVW62570.1"/>
    </source>
</evidence>
<reference evidence="2 3" key="1">
    <citation type="journal article" date="2018" name="PLoS Genet.">
        <title>Population sequencing reveals clonal diversity and ancestral inbreeding in the grapevine cultivar Chardonnay.</title>
        <authorList>
            <person name="Roach M.J."/>
            <person name="Johnson D.L."/>
            <person name="Bohlmann J."/>
            <person name="van Vuuren H.J."/>
            <person name="Jones S.J."/>
            <person name="Pretorius I.S."/>
            <person name="Schmidt S.A."/>
            <person name="Borneman A.R."/>
        </authorList>
    </citation>
    <scope>NUCLEOTIDE SEQUENCE [LARGE SCALE GENOMIC DNA]</scope>
    <source>
        <strain evidence="3">cv. Chardonnay</strain>
        <tissue evidence="2">Leaf</tissue>
    </source>
</reference>
<dbReference type="SUPFAM" id="SSF53098">
    <property type="entry name" value="Ribonuclease H-like"/>
    <property type="match status" value="1"/>
</dbReference>
<accession>A0A438FRI3</accession>
<dbReference type="GO" id="GO:0015074">
    <property type="term" value="P:DNA integration"/>
    <property type="evidence" value="ECO:0007669"/>
    <property type="project" value="InterPro"/>
</dbReference>
<dbReference type="CDD" id="cd09279">
    <property type="entry name" value="RNase_HI_like"/>
    <property type="match status" value="1"/>
</dbReference>
<evidence type="ECO:0000259" key="1">
    <source>
        <dbReference type="PROSITE" id="PS50994"/>
    </source>
</evidence>
<dbReference type="InterPro" id="IPR043502">
    <property type="entry name" value="DNA/RNA_pol_sf"/>
</dbReference>
<dbReference type="AlphaFoldDB" id="A0A438FRI3"/>
<dbReference type="InterPro" id="IPR001584">
    <property type="entry name" value="Integrase_cat-core"/>
</dbReference>
<evidence type="ECO:0000313" key="3">
    <source>
        <dbReference type="Proteomes" id="UP000288805"/>
    </source>
</evidence>
<protein>
    <submittedName>
        <fullName evidence="2">Transposon Tf2-2 polyprotein</fullName>
    </submittedName>
</protein>
<dbReference type="EMBL" id="QGNW01000767">
    <property type="protein sequence ID" value="RVW62570.1"/>
    <property type="molecule type" value="Genomic_DNA"/>
</dbReference>
<dbReference type="GO" id="GO:0004523">
    <property type="term" value="F:RNA-DNA hybrid ribonuclease activity"/>
    <property type="evidence" value="ECO:0007669"/>
    <property type="project" value="InterPro"/>
</dbReference>
<sequence length="722" mass="82132">MGSLGDSTLFRRRALAFCPSTTIDEHGTFAEIKDIVDGAVPHDEYIEEMLAMSMSQIEEIVQPGLASPFDLFGVSVIEVAEEIQTAPALESTEDVIVVDDLFDGPVGLVKGTSDFVDPPLSFDVLSRFVFRSNIFDIDNEIAQHDSDDDSFSASDSDPIDQRVSPATRDIEVKEEIQKQLSVGFLSVVEYLEWLANVVLVPKNDGKVRVCVDFRNLNKIFWVQSNSDGFRGHGEDVLHYRVRTDHLAAFERFFERIRQFRLRLNPKKCTFGVTSRKLSGYIVSERGIEVDPNKIQAIIDMLAPRTERDIRGFLGRLQYINRVIAKLTNICEPIFRLLRKSQPTILDDQCQYAFEMIIEYLLSPPILLDDSGKESLLEEYCYGSLSLITSFDGRAIDDDFPDEDVVVVTSLSGWRMYFDDAANHSGYGICVLLISPHGDHIPRYVRLAFSNRHSTMNNIVAHEVCILGLETALELGIRQMEVFGDSDSVLRQIQGEWKTRDMKLRPYHAYLELLVGRFDDLRYTHLPRAHNQFANALATLASMIDIPVDELMISPNSSSGHEFILVAIDYFTKWVEAASYARLTLAGVSSFIRSHIICLYEVSHELISDRGLHFRAEVDTLLQRYGIQHRRLFVYRLQTNGVVEVANKNIKRICRRMVETSRDWSEKLLFALWAYRTSFHTSTGATPYSLVYGMEAVLLVEIEMDSLRITLKQQIPQADWSQA</sequence>
<feature type="domain" description="Integrase catalytic" evidence="1">
    <location>
        <begin position="522"/>
        <end position="694"/>
    </location>
</feature>
<organism evidence="2 3">
    <name type="scientific">Vitis vinifera</name>
    <name type="common">Grape</name>
    <dbReference type="NCBI Taxonomy" id="29760"/>
    <lineage>
        <taxon>Eukaryota</taxon>
        <taxon>Viridiplantae</taxon>
        <taxon>Streptophyta</taxon>
        <taxon>Embryophyta</taxon>
        <taxon>Tracheophyta</taxon>
        <taxon>Spermatophyta</taxon>
        <taxon>Magnoliopsida</taxon>
        <taxon>eudicotyledons</taxon>
        <taxon>Gunneridae</taxon>
        <taxon>Pentapetalae</taxon>
        <taxon>rosids</taxon>
        <taxon>Vitales</taxon>
        <taxon>Vitaceae</taxon>
        <taxon>Viteae</taxon>
        <taxon>Vitis</taxon>
    </lineage>
</organism>
<gene>
    <name evidence="2" type="primary">Tf2-2_86</name>
    <name evidence="2" type="ORF">CK203_061605</name>
</gene>
<dbReference type="InterPro" id="IPR043128">
    <property type="entry name" value="Rev_trsase/Diguanyl_cyclase"/>
</dbReference>
<name>A0A438FRI3_VITVI</name>
<dbReference type="Gene3D" id="3.10.10.10">
    <property type="entry name" value="HIV Type 1 Reverse Transcriptase, subunit A, domain 1"/>
    <property type="match status" value="1"/>
</dbReference>
<dbReference type="Gene3D" id="3.30.70.270">
    <property type="match status" value="2"/>
</dbReference>
<dbReference type="Pfam" id="PF13456">
    <property type="entry name" value="RVT_3"/>
    <property type="match status" value="1"/>
</dbReference>
<dbReference type="PANTHER" id="PTHR48475">
    <property type="entry name" value="RIBONUCLEASE H"/>
    <property type="match status" value="1"/>
</dbReference>